<dbReference type="AlphaFoldDB" id="A0AAX6GGU3"/>
<proteinExistence type="predicted"/>
<reference evidence="2" key="1">
    <citation type="journal article" date="2023" name="GigaByte">
        <title>Genome assembly of the bearded iris, Iris pallida Lam.</title>
        <authorList>
            <person name="Bruccoleri R.E."/>
            <person name="Oakeley E.J."/>
            <person name="Faust A.M.E."/>
            <person name="Altorfer M."/>
            <person name="Dessus-Babus S."/>
            <person name="Burckhardt D."/>
            <person name="Oertli M."/>
            <person name="Naumann U."/>
            <person name="Petersen F."/>
            <person name="Wong J."/>
        </authorList>
    </citation>
    <scope>NUCLEOTIDE SEQUENCE</scope>
    <source>
        <strain evidence="2">GSM-AAB239-AS_SAM_17_03QT</strain>
    </source>
</reference>
<sequence>MPSPSQTSLFSSKKLKAISFQVREGKDGWKRANGSSSRQPGVPISDEPVAEPTTDMGKLDDPCGMLREGVMSFKPRVTIQKLSSMGRDIKHLYSSNHPIALLVSLFHMELEFISSFSIVSTEQMTKKNSNQFLDQTCQCILYLLCKTHP</sequence>
<evidence type="ECO:0000313" key="3">
    <source>
        <dbReference type="Proteomes" id="UP001140949"/>
    </source>
</evidence>
<organism evidence="2 3">
    <name type="scientific">Iris pallida</name>
    <name type="common">Sweet iris</name>
    <dbReference type="NCBI Taxonomy" id="29817"/>
    <lineage>
        <taxon>Eukaryota</taxon>
        <taxon>Viridiplantae</taxon>
        <taxon>Streptophyta</taxon>
        <taxon>Embryophyta</taxon>
        <taxon>Tracheophyta</taxon>
        <taxon>Spermatophyta</taxon>
        <taxon>Magnoliopsida</taxon>
        <taxon>Liliopsida</taxon>
        <taxon>Asparagales</taxon>
        <taxon>Iridaceae</taxon>
        <taxon>Iridoideae</taxon>
        <taxon>Irideae</taxon>
        <taxon>Iris</taxon>
    </lineage>
</organism>
<accession>A0AAX6GGU3</accession>
<evidence type="ECO:0000313" key="2">
    <source>
        <dbReference type="EMBL" id="KAJ6827545.1"/>
    </source>
</evidence>
<protein>
    <submittedName>
        <fullName evidence="2">Uncharacterized protein</fullName>
    </submittedName>
</protein>
<dbReference type="Proteomes" id="UP001140949">
    <property type="component" value="Unassembled WGS sequence"/>
</dbReference>
<comment type="caution">
    <text evidence="2">The sequence shown here is derived from an EMBL/GenBank/DDBJ whole genome shotgun (WGS) entry which is preliminary data.</text>
</comment>
<keyword evidence="3" id="KW-1185">Reference proteome</keyword>
<reference evidence="2" key="2">
    <citation type="submission" date="2023-04" db="EMBL/GenBank/DDBJ databases">
        <authorList>
            <person name="Bruccoleri R.E."/>
            <person name="Oakeley E.J."/>
            <person name="Faust A.-M."/>
            <person name="Dessus-Babus S."/>
            <person name="Altorfer M."/>
            <person name="Burckhardt D."/>
            <person name="Oertli M."/>
            <person name="Naumann U."/>
            <person name="Petersen F."/>
            <person name="Wong J."/>
        </authorList>
    </citation>
    <scope>NUCLEOTIDE SEQUENCE</scope>
    <source>
        <strain evidence="2">GSM-AAB239-AS_SAM_17_03QT</strain>
        <tissue evidence="2">Leaf</tissue>
    </source>
</reference>
<name>A0AAX6GGU3_IRIPA</name>
<feature type="region of interest" description="Disordered" evidence="1">
    <location>
        <begin position="26"/>
        <end position="58"/>
    </location>
</feature>
<evidence type="ECO:0000256" key="1">
    <source>
        <dbReference type="SAM" id="MobiDB-lite"/>
    </source>
</evidence>
<dbReference type="EMBL" id="JANAVB010020174">
    <property type="protein sequence ID" value="KAJ6827545.1"/>
    <property type="molecule type" value="Genomic_DNA"/>
</dbReference>
<gene>
    <name evidence="2" type="ORF">M6B38_126915</name>
</gene>